<gene>
    <name evidence="1" type="ORF">V8G54_019240</name>
</gene>
<sequence length="117" mass="13961">METLQAILHHISFAQQFDHYVYGPQVQKSLQRRNWPQNSIQMPTCVSLHIYASELWKYLQLIITLWLYQYILTFLKITVHLASSRTIIVLIHMNLVFRCQTHHPFTICLCKEFNISD</sequence>
<evidence type="ECO:0000313" key="1">
    <source>
        <dbReference type="EMBL" id="WVZ05894.1"/>
    </source>
</evidence>
<accession>A0AAQ3N9S0</accession>
<proteinExistence type="predicted"/>
<keyword evidence="2" id="KW-1185">Reference proteome</keyword>
<evidence type="ECO:0000313" key="2">
    <source>
        <dbReference type="Proteomes" id="UP001374535"/>
    </source>
</evidence>
<name>A0AAQ3N9S0_VIGMU</name>
<reference evidence="1 2" key="1">
    <citation type="journal article" date="2023" name="Life. Sci Alliance">
        <title>Evolutionary insights into 3D genome organization and epigenetic landscape of Vigna mungo.</title>
        <authorList>
            <person name="Junaid A."/>
            <person name="Singh B."/>
            <person name="Bhatia S."/>
        </authorList>
    </citation>
    <scope>NUCLEOTIDE SEQUENCE [LARGE SCALE GENOMIC DNA]</scope>
    <source>
        <strain evidence="1">Urdbean</strain>
    </source>
</reference>
<dbReference type="AlphaFoldDB" id="A0AAQ3N9S0"/>
<protein>
    <submittedName>
        <fullName evidence="1">Uncharacterized protein</fullName>
    </submittedName>
</protein>
<dbReference type="Proteomes" id="UP001374535">
    <property type="component" value="Chromosome 6"/>
</dbReference>
<organism evidence="1 2">
    <name type="scientific">Vigna mungo</name>
    <name type="common">Black gram</name>
    <name type="synonym">Phaseolus mungo</name>
    <dbReference type="NCBI Taxonomy" id="3915"/>
    <lineage>
        <taxon>Eukaryota</taxon>
        <taxon>Viridiplantae</taxon>
        <taxon>Streptophyta</taxon>
        <taxon>Embryophyta</taxon>
        <taxon>Tracheophyta</taxon>
        <taxon>Spermatophyta</taxon>
        <taxon>Magnoliopsida</taxon>
        <taxon>eudicotyledons</taxon>
        <taxon>Gunneridae</taxon>
        <taxon>Pentapetalae</taxon>
        <taxon>rosids</taxon>
        <taxon>fabids</taxon>
        <taxon>Fabales</taxon>
        <taxon>Fabaceae</taxon>
        <taxon>Papilionoideae</taxon>
        <taxon>50 kb inversion clade</taxon>
        <taxon>NPAAA clade</taxon>
        <taxon>indigoferoid/millettioid clade</taxon>
        <taxon>Phaseoleae</taxon>
        <taxon>Vigna</taxon>
    </lineage>
</organism>
<dbReference type="EMBL" id="CP144695">
    <property type="protein sequence ID" value="WVZ05894.1"/>
    <property type="molecule type" value="Genomic_DNA"/>
</dbReference>